<proteinExistence type="predicted"/>
<evidence type="ECO:0000313" key="3">
    <source>
        <dbReference type="Proteomes" id="UP000053681"/>
    </source>
</evidence>
<organism evidence="2 3">
    <name type="scientific">Priestia veravalensis</name>
    <dbReference type="NCBI Taxonomy" id="1414648"/>
    <lineage>
        <taxon>Bacteria</taxon>
        <taxon>Bacillati</taxon>
        <taxon>Bacillota</taxon>
        <taxon>Bacilli</taxon>
        <taxon>Bacillales</taxon>
        <taxon>Bacillaceae</taxon>
        <taxon>Priestia</taxon>
    </lineage>
</organism>
<feature type="domain" description="Staygreen protein" evidence="1">
    <location>
        <begin position="6"/>
        <end position="146"/>
    </location>
</feature>
<reference evidence="2 3" key="1">
    <citation type="submission" date="2015-11" db="EMBL/GenBank/DDBJ databases">
        <title>Bacillus caseinolyticus sp nov.</title>
        <authorList>
            <person name="Dastager S.G."/>
            <person name="Mawlankar R."/>
        </authorList>
    </citation>
    <scope>NUCLEOTIDE SEQUENCE [LARGE SCALE GENOMIC DNA]</scope>
    <source>
        <strain evidence="2 3">SGD-V-76</strain>
    </source>
</reference>
<sequence>MIIASPRQVDVTYGLGITPTEPMIPRKYTIFPSHQSSIPSIYVGLEFAYDHISKSRNECLASFLFNKGFYSLSLYFYIDHTISEDAALERYIHLLEILPVYLNTLYHSEKLFFQKHPLLEHCPIFLYTDSSHSFLDGKKSLGALYQYR</sequence>
<dbReference type="Pfam" id="PF12638">
    <property type="entry name" value="Staygreen"/>
    <property type="match status" value="1"/>
</dbReference>
<comment type="caution">
    <text evidence="2">The sequence shown here is derived from an EMBL/GenBank/DDBJ whole genome shotgun (WGS) entry which is preliminary data.</text>
</comment>
<dbReference type="InterPro" id="IPR024438">
    <property type="entry name" value="Staygreen"/>
</dbReference>
<accession>A0A0V8JQB7</accession>
<dbReference type="Proteomes" id="UP000053681">
    <property type="component" value="Unassembled WGS sequence"/>
</dbReference>
<evidence type="ECO:0000259" key="1">
    <source>
        <dbReference type="Pfam" id="PF12638"/>
    </source>
</evidence>
<keyword evidence="3" id="KW-1185">Reference proteome</keyword>
<dbReference type="RefSeq" id="WP_025908701.1">
    <property type="nucleotide sequence ID" value="NZ_KQ758634.1"/>
</dbReference>
<protein>
    <recommendedName>
        <fullName evidence="1">Staygreen protein domain-containing protein</fullName>
    </recommendedName>
</protein>
<dbReference type="AlphaFoldDB" id="A0A0V8JQB7"/>
<evidence type="ECO:0000313" key="2">
    <source>
        <dbReference type="EMBL" id="KSU88848.1"/>
    </source>
</evidence>
<name>A0A0V8JQB7_9BACI</name>
<dbReference type="EMBL" id="LNQP01000015">
    <property type="protein sequence ID" value="KSU88848.1"/>
    <property type="molecule type" value="Genomic_DNA"/>
</dbReference>
<gene>
    <name evidence="2" type="ORF">AS180_05955</name>
</gene>